<organism evidence="1 2">
    <name type="scientific">Fusarium anthophilum</name>
    <dbReference type="NCBI Taxonomy" id="48485"/>
    <lineage>
        <taxon>Eukaryota</taxon>
        <taxon>Fungi</taxon>
        <taxon>Dikarya</taxon>
        <taxon>Ascomycota</taxon>
        <taxon>Pezizomycotina</taxon>
        <taxon>Sordariomycetes</taxon>
        <taxon>Hypocreomycetidae</taxon>
        <taxon>Hypocreales</taxon>
        <taxon>Nectriaceae</taxon>
        <taxon>Fusarium</taxon>
        <taxon>Fusarium fujikuroi species complex</taxon>
    </lineage>
</organism>
<keyword evidence="2" id="KW-1185">Reference proteome</keyword>
<dbReference type="Proteomes" id="UP000573603">
    <property type="component" value="Unassembled WGS sequence"/>
</dbReference>
<protein>
    <submittedName>
        <fullName evidence="1">Uncharacterized protein</fullName>
    </submittedName>
</protein>
<reference evidence="1 2" key="1">
    <citation type="journal article" date="2020" name="BMC Genomics">
        <title>Correction to: Identification and distribution of gene clusters required for synthesis of sphingolipid metabolism inhibitors in diverse species of the filamentous fungus Fusarium.</title>
        <authorList>
            <person name="Kim H.S."/>
            <person name="Lohmar J.M."/>
            <person name="Busman M."/>
            <person name="Brown D.W."/>
            <person name="Naumann T.A."/>
            <person name="Divon H.H."/>
            <person name="Lysoe E."/>
            <person name="Uhlig S."/>
            <person name="Proctor R.H."/>
        </authorList>
    </citation>
    <scope>NUCLEOTIDE SEQUENCE [LARGE SCALE GENOMIC DNA]</scope>
    <source>
        <strain evidence="1 2">NRRL 25214</strain>
    </source>
</reference>
<proteinExistence type="predicted"/>
<accession>A0A8H5E0M7</accession>
<gene>
    <name evidence="1" type="ORF">FANTH_8828</name>
</gene>
<evidence type="ECO:0000313" key="2">
    <source>
        <dbReference type="Proteomes" id="UP000573603"/>
    </source>
</evidence>
<dbReference type="EMBL" id="JABEVY010000214">
    <property type="protein sequence ID" value="KAF5242196.1"/>
    <property type="molecule type" value="Genomic_DNA"/>
</dbReference>
<comment type="caution">
    <text evidence="1">The sequence shown here is derived from an EMBL/GenBank/DDBJ whole genome shotgun (WGS) entry which is preliminary data.</text>
</comment>
<evidence type="ECO:0000313" key="1">
    <source>
        <dbReference type="EMBL" id="KAF5242196.1"/>
    </source>
</evidence>
<sequence length="402" mass="45642">MARYQQFERLPATRDLFKSRIRTLKEFREVLEDSYFIALDTEHVAITSESDRVLHQVGLAFTKTLKSRHPPCEVLKPGIIRPKRRLWHFFEDNDMKGLTLNVNTSKELGDEVLRVGGFKGMPSRRPHRFGEEKTVDVEDLEASIVEFLSNLPRDKKLVLVGFEMGAEWLYLSANFPAVIRFFSAWVDLGDIVVDITSSAPSFFPSLQFLIQTFGYWRTDVRPASRRRTGGNAGNADNAGDDVVTTLALAQALLEEKNYNALLFDHTCFRIASSGKPRPFCDSAKCFIATVRSDTELPNRVCTGIKIARQFIDFHPVGTGLISNEVGFITFESLEELDHFIGCVDGMVLHTGETLSTQRYVHIDTKTPETPEDKKLKEEKRIMRRIKRESNNDEVVELGGLFS</sequence>
<name>A0A8H5E0M7_9HYPO</name>
<dbReference type="AlphaFoldDB" id="A0A8H5E0M7"/>